<name>A0AAW0B3K1_9AGAR</name>
<dbReference type="EMBL" id="JAYKXP010000202">
    <property type="protein sequence ID" value="KAK7019705.1"/>
    <property type="molecule type" value="Genomic_DNA"/>
</dbReference>
<sequence length="279" mass="31389">MSLNHNDDDSDADTTFGWNISKLCEAANQVRLAPEYDSHSCEPQLFGEMQHPLPVYQPDHSWYVLLTPQPQIHLKPGLYRDSRVITSQFPNGTPKAGECVLRGADNLDDARRIWRKLCIRYHRDDLAHQAAQEELDARAYAAASLAKAALVYHEIITAYPRFRPRRRRRNDNDVVNDDNTSISAALTARASSTASPIAPRDISSIRNASVRPELDGWHLYVVHANGHRRHLCLEYALASMNSQGSSAPVRIILARSSQRARAVFEMETGIRTELVTHSS</sequence>
<evidence type="ECO:0000313" key="1">
    <source>
        <dbReference type="EMBL" id="KAK7019705.1"/>
    </source>
</evidence>
<dbReference type="Proteomes" id="UP001383192">
    <property type="component" value="Unassembled WGS sequence"/>
</dbReference>
<gene>
    <name evidence="1" type="ORF">VNI00_017982</name>
</gene>
<comment type="caution">
    <text evidence="1">The sequence shown here is derived from an EMBL/GenBank/DDBJ whole genome shotgun (WGS) entry which is preliminary data.</text>
</comment>
<accession>A0AAW0B3K1</accession>
<protein>
    <recommendedName>
        <fullName evidence="3">J domain-containing protein</fullName>
    </recommendedName>
</protein>
<evidence type="ECO:0000313" key="2">
    <source>
        <dbReference type="Proteomes" id="UP001383192"/>
    </source>
</evidence>
<reference evidence="1 2" key="1">
    <citation type="submission" date="2024-01" db="EMBL/GenBank/DDBJ databases">
        <title>A draft genome for a cacao thread blight-causing isolate of Paramarasmius palmivorus.</title>
        <authorList>
            <person name="Baruah I.K."/>
            <person name="Bukari Y."/>
            <person name="Amoako-Attah I."/>
            <person name="Meinhardt L.W."/>
            <person name="Bailey B.A."/>
            <person name="Cohen S.P."/>
        </authorList>
    </citation>
    <scope>NUCLEOTIDE SEQUENCE [LARGE SCALE GENOMIC DNA]</scope>
    <source>
        <strain evidence="1 2">GH-12</strain>
    </source>
</reference>
<dbReference type="AlphaFoldDB" id="A0AAW0B3K1"/>
<keyword evidence="2" id="KW-1185">Reference proteome</keyword>
<organism evidence="1 2">
    <name type="scientific">Paramarasmius palmivorus</name>
    <dbReference type="NCBI Taxonomy" id="297713"/>
    <lineage>
        <taxon>Eukaryota</taxon>
        <taxon>Fungi</taxon>
        <taxon>Dikarya</taxon>
        <taxon>Basidiomycota</taxon>
        <taxon>Agaricomycotina</taxon>
        <taxon>Agaricomycetes</taxon>
        <taxon>Agaricomycetidae</taxon>
        <taxon>Agaricales</taxon>
        <taxon>Marasmiineae</taxon>
        <taxon>Marasmiaceae</taxon>
        <taxon>Paramarasmius</taxon>
    </lineage>
</organism>
<proteinExistence type="predicted"/>
<evidence type="ECO:0008006" key="3">
    <source>
        <dbReference type="Google" id="ProtNLM"/>
    </source>
</evidence>